<protein>
    <submittedName>
        <fullName evidence="1">Uncharacterized protein</fullName>
    </submittedName>
</protein>
<dbReference type="EMBL" id="HACA01011037">
    <property type="protein sequence ID" value="CDW28398.1"/>
    <property type="molecule type" value="Transcribed_RNA"/>
</dbReference>
<accession>A0A0K2TQV7</accession>
<sequence>SFHNVAVLSGYTDFQVAAEGLALAGDIVLYRRVPLLADSGFESISDWMTDTKGLPLNMLPKDVVEGSRRSLGKIVQKEFRKTKKSHSKESCNGEDGFLSLLYQKWPLHSHKALSTHLLIALWTVWCEIPSTGPHGLEGIGLFSFTPLGPV</sequence>
<feature type="non-terminal residue" evidence="1">
    <location>
        <position position="1"/>
    </location>
</feature>
<name>A0A0K2TQV7_LEPSM</name>
<reference evidence="1" key="1">
    <citation type="submission" date="2014-05" db="EMBL/GenBank/DDBJ databases">
        <authorList>
            <person name="Chronopoulou M."/>
        </authorList>
    </citation>
    <scope>NUCLEOTIDE SEQUENCE</scope>
    <source>
        <tissue evidence="1">Whole organism</tissue>
    </source>
</reference>
<evidence type="ECO:0000313" key="1">
    <source>
        <dbReference type="EMBL" id="CDW28398.1"/>
    </source>
</evidence>
<proteinExistence type="predicted"/>
<organism evidence="1">
    <name type="scientific">Lepeophtheirus salmonis</name>
    <name type="common">Salmon louse</name>
    <name type="synonym">Caligus salmonis</name>
    <dbReference type="NCBI Taxonomy" id="72036"/>
    <lineage>
        <taxon>Eukaryota</taxon>
        <taxon>Metazoa</taxon>
        <taxon>Ecdysozoa</taxon>
        <taxon>Arthropoda</taxon>
        <taxon>Crustacea</taxon>
        <taxon>Multicrustacea</taxon>
        <taxon>Hexanauplia</taxon>
        <taxon>Copepoda</taxon>
        <taxon>Siphonostomatoida</taxon>
        <taxon>Caligidae</taxon>
        <taxon>Lepeophtheirus</taxon>
    </lineage>
</organism>
<dbReference type="AlphaFoldDB" id="A0A0K2TQV7"/>